<evidence type="ECO:0000256" key="1">
    <source>
        <dbReference type="SAM" id="Phobius"/>
    </source>
</evidence>
<keyword evidence="1" id="KW-0472">Membrane</keyword>
<keyword evidence="1" id="KW-0812">Transmembrane</keyword>
<reference evidence="2" key="1">
    <citation type="journal article" date="2014" name="Front. Microbiol.">
        <title>High frequency of phylogenetically diverse reductive dehalogenase-homologous genes in deep subseafloor sedimentary metagenomes.</title>
        <authorList>
            <person name="Kawai M."/>
            <person name="Futagami T."/>
            <person name="Toyoda A."/>
            <person name="Takaki Y."/>
            <person name="Nishi S."/>
            <person name="Hori S."/>
            <person name="Arai W."/>
            <person name="Tsubouchi T."/>
            <person name="Morono Y."/>
            <person name="Uchiyama I."/>
            <person name="Ito T."/>
            <person name="Fujiyama A."/>
            <person name="Inagaki F."/>
            <person name="Takami H."/>
        </authorList>
    </citation>
    <scope>NUCLEOTIDE SEQUENCE</scope>
    <source>
        <strain evidence="2">Expedition CK06-06</strain>
    </source>
</reference>
<keyword evidence="1" id="KW-1133">Transmembrane helix</keyword>
<proteinExistence type="predicted"/>
<sequence>LEQQWLLVAVRLVPLVLVFLLWQCPLVSQLVLVH</sequence>
<dbReference type="EMBL" id="BARV01034202">
    <property type="protein sequence ID" value="GAI57651.1"/>
    <property type="molecule type" value="Genomic_DNA"/>
</dbReference>
<protein>
    <submittedName>
        <fullName evidence="2">Uncharacterized protein</fullName>
    </submittedName>
</protein>
<accession>X1QS69</accession>
<organism evidence="2">
    <name type="scientific">marine sediment metagenome</name>
    <dbReference type="NCBI Taxonomy" id="412755"/>
    <lineage>
        <taxon>unclassified sequences</taxon>
        <taxon>metagenomes</taxon>
        <taxon>ecological metagenomes</taxon>
    </lineage>
</organism>
<feature type="transmembrane region" description="Helical" evidence="1">
    <location>
        <begin position="12"/>
        <end position="33"/>
    </location>
</feature>
<gene>
    <name evidence="2" type="ORF">S06H3_53617</name>
</gene>
<evidence type="ECO:0000313" key="2">
    <source>
        <dbReference type="EMBL" id="GAI57651.1"/>
    </source>
</evidence>
<feature type="non-terminal residue" evidence="2">
    <location>
        <position position="1"/>
    </location>
</feature>
<name>X1QS69_9ZZZZ</name>
<dbReference type="AlphaFoldDB" id="X1QS69"/>
<comment type="caution">
    <text evidence="2">The sequence shown here is derived from an EMBL/GenBank/DDBJ whole genome shotgun (WGS) entry which is preliminary data.</text>
</comment>